<evidence type="ECO:0000313" key="8">
    <source>
        <dbReference type="EMBL" id="UTI63178.1"/>
    </source>
</evidence>
<proteinExistence type="predicted"/>
<evidence type="ECO:0000256" key="4">
    <source>
        <dbReference type="ARBA" id="ARBA00022989"/>
    </source>
</evidence>
<dbReference type="PANTHER" id="PTHR35007">
    <property type="entry name" value="INTEGRAL MEMBRANE PROTEIN-RELATED"/>
    <property type="match status" value="1"/>
</dbReference>
<accession>A0ABY5DPN5</accession>
<organism evidence="8 9">
    <name type="scientific">Paraconexibacter antarcticus</name>
    <dbReference type="NCBI Taxonomy" id="2949664"/>
    <lineage>
        <taxon>Bacteria</taxon>
        <taxon>Bacillati</taxon>
        <taxon>Actinomycetota</taxon>
        <taxon>Thermoleophilia</taxon>
        <taxon>Solirubrobacterales</taxon>
        <taxon>Paraconexibacteraceae</taxon>
        <taxon>Paraconexibacter</taxon>
    </lineage>
</organism>
<feature type="transmembrane region" description="Helical" evidence="6">
    <location>
        <begin position="225"/>
        <end position="245"/>
    </location>
</feature>
<evidence type="ECO:0000256" key="5">
    <source>
        <dbReference type="ARBA" id="ARBA00023136"/>
    </source>
</evidence>
<evidence type="ECO:0000256" key="2">
    <source>
        <dbReference type="ARBA" id="ARBA00022475"/>
    </source>
</evidence>
<gene>
    <name evidence="8" type="ORF">NBH00_17650</name>
</gene>
<comment type="subcellular location">
    <subcellularLocation>
        <location evidence="1">Cell membrane</location>
        <topology evidence="1">Multi-pass membrane protein</topology>
    </subcellularLocation>
</comment>
<keyword evidence="2" id="KW-1003">Cell membrane</keyword>
<protein>
    <submittedName>
        <fullName evidence="8">Type II secretion system F family protein</fullName>
    </submittedName>
</protein>
<dbReference type="EMBL" id="CP098502">
    <property type="protein sequence ID" value="UTI63178.1"/>
    <property type="molecule type" value="Genomic_DNA"/>
</dbReference>
<evidence type="ECO:0000256" key="3">
    <source>
        <dbReference type="ARBA" id="ARBA00022692"/>
    </source>
</evidence>
<dbReference type="PANTHER" id="PTHR35007:SF1">
    <property type="entry name" value="PILUS ASSEMBLY PROTEIN"/>
    <property type="match status" value="1"/>
</dbReference>
<dbReference type="Pfam" id="PF00482">
    <property type="entry name" value="T2SSF"/>
    <property type="match status" value="1"/>
</dbReference>
<dbReference type="RefSeq" id="WP_254569911.1">
    <property type="nucleotide sequence ID" value="NZ_CP098502.1"/>
</dbReference>
<keyword evidence="4 6" id="KW-1133">Transmembrane helix</keyword>
<keyword evidence="9" id="KW-1185">Reference proteome</keyword>
<evidence type="ECO:0000259" key="7">
    <source>
        <dbReference type="Pfam" id="PF00482"/>
    </source>
</evidence>
<keyword evidence="3 6" id="KW-0812">Transmembrane</keyword>
<feature type="transmembrane region" description="Helical" evidence="6">
    <location>
        <begin position="257"/>
        <end position="276"/>
    </location>
</feature>
<evidence type="ECO:0000313" key="9">
    <source>
        <dbReference type="Proteomes" id="UP001056035"/>
    </source>
</evidence>
<evidence type="ECO:0000256" key="1">
    <source>
        <dbReference type="ARBA" id="ARBA00004651"/>
    </source>
</evidence>
<evidence type="ECO:0000256" key="6">
    <source>
        <dbReference type="SAM" id="Phobius"/>
    </source>
</evidence>
<feature type="domain" description="Type II secretion system protein GspF" evidence="7">
    <location>
        <begin position="115"/>
        <end position="239"/>
    </location>
</feature>
<reference evidence="8 9" key="1">
    <citation type="submission" date="2022-06" db="EMBL/GenBank/DDBJ databases">
        <title>Paraconexibacter antarcticus.</title>
        <authorList>
            <person name="Kim C.S."/>
        </authorList>
    </citation>
    <scope>NUCLEOTIDE SEQUENCE [LARGE SCALE GENOMIC DNA]</scope>
    <source>
        <strain evidence="8 9">02-257</strain>
    </source>
</reference>
<sequence length="285" mass="28133">MTRATLAAALAGAAAVPALWAALGLAEESALAVRLGRVLAPLRGARAGAERVSGVERRRLVALLALTLGGGGLLVAGPVAAALAATAGPWGTGRILAARTARWRRAMAEGAPVAARAMADALAGGHAVRGAITEAAVAGGAGPVVDAELARARAALAVGAPTADVLEALRRRAHGPQWDTLVAAILLQRDAGGDLAGLLRDLAHGMEAARRVEADARAATGQARFTAGTVAALPLVAAALAELGAPGTFAAIVRSPLGLLLAAAAAVFQVAGMLAVRRLARPGLA</sequence>
<dbReference type="Proteomes" id="UP001056035">
    <property type="component" value="Chromosome"/>
</dbReference>
<name>A0ABY5DPN5_9ACTN</name>
<dbReference type="InterPro" id="IPR018076">
    <property type="entry name" value="T2SS_GspF_dom"/>
</dbReference>
<keyword evidence="5 6" id="KW-0472">Membrane</keyword>